<dbReference type="EMBL" id="JBHSBI010000031">
    <property type="protein sequence ID" value="MFC4013934.1"/>
    <property type="molecule type" value="Genomic_DNA"/>
</dbReference>
<keyword evidence="2" id="KW-1185">Reference proteome</keyword>
<organism evidence="1 2">
    <name type="scientific">Nonomuraea purpurea</name>
    <dbReference type="NCBI Taxonomy" id="1849276"/>
    <lineage>
        <taxon>Bacteria</taxon>
        <taxon>Bacillati</taxon>
        <taxon>Actinomycetota</taxon>
        <taxon>Actinomycetes</taxon>
        <taxon>Streptosporangiales</taxon>
        <taxon>Streptosporangiaceae</taxon>
        <taxon>Nonomuraea</taxon>
    </lineage>
</organism>
<dbReference type="RefSeq" id="WP_379533789.1">
    <property type="nucleotide sequence ID" value="NZ_JBHSBI010000031.1"/>
</dbReference>
<proteinExistence type="predicted"/>
<dbReference type="Pfam" id="PF19739">
    <property type="entry name" value="DUF6228"/>
    <property type="match status" value="1"/>
</dbReference>
<evidence type="ECO:0000313" key="2">
    <source>
        <dbReference type="Proteomes" id="UP001595851"/>
    </source>
</evidence>
<evidence type="ECO:0000313" key="1">
    <source>
        <dbReference type="EMBL" id="MFC4013934.1"/>
    </source>
</evidence>
<dbReference type="InterPro" id="IPR046196">
    <property type="entry name" value="DUF6228"/>
</dbReference>
<sequence length="144" mass="15853">MSEPFVLHTSGGLRWVVHPPQDPYGDGYVYTVATELHDDGMTASTVAKIDGLYANLDCTLAGFMEGLVVEWRGWNGVRTWTSLERELALDARHDGRGHVSLGVTLRAPGLDLDDTAWSARSVFVLEAGEELTRLAADLSYFLRT</sequence>
<dbReference type="Proteomes" id="UP001595851">
    <property type="component" value="Unassembled WGS sequence"/>
</dbReference>
<name>A0ABV8GP02_9ACTN</name>
<accession>A0ABV8GP02</accession>
<comment type="caution">
    <text evidence="1">The sequence shown here is derived from an EMBL/GenBank/DDBJ whole genome shotgun (WGS) entry which is preliminary data.</text>
</comment>
<reference evidence="2" key="1">
    <citation type="journal article" date="2019" name="Int. J. Syst. Evol. Microbiol.">
        <title>The Global Catalogue of Microorganisms (GCM) 10K type strain sequencing project: providing services to taxonomists for standard genome sequencing and annotation.</title>
        <authorList>
            <consortium name="The Broad Institute Genomics Platform"/>
            <consortium name="The Broad Institute Genome Sequencing Center for Infectious Disease"/>
            <person name="Wu L."/>
            <person name="Ma J."/>
        </authorList>
    </citation>
    <scope>NUCLEOTIDE SEQUENCE [LARGE SCALE GENOMIC DNA]</scope>
    <source>
        <strain evidence="2">TBRC 1276</strain>
    </source>
</reference>
<protein>
    <submittedName>
        <fullName evidence="1">DUF6228 family protein</fullName>
    </submittedName>
</protein>
<gene>
    <name evidence="1" type="ORF">ACFOY2_42385</name>
</gene>